<dbReference type="AlphaFoldDB" id="A0A1S9RAW4"/>
<evidence type="ECO:0000256" key="3">
    <source>
        <dbReference type="PROSITE-ProRule" id="PRU00023"/>
    </source>
</evidence>
<accession>A0A1S9RAW4</accession>
<keyword evidence="1" id="KW-0677">Repeat</keyword>
<dbReference type="PRINTS" id="PR01415">
    <property type="entry name" value="ANKYRIN"/>
</dbReference>
<dbReference type="SUPFAM" id="SSF48403">
    <property type="entry name" value="Ankyrin repeat"/>
    <property type="match status" value="1"/>
</dbReference>
<comment type="caution">
    <text evidence="4">The sequence shown here is derived from an EMBL/GenBank/DDBJ whole genome shotgun (WGS) entry which is preliminary data.</text>
</comment>
<feature type="repeat" description="ANK" evidence="3">
    <location>
        <begin position="216"/>
        <end position="248"/>
    </location>
</feature>
<feature type="repeat" description="ANK" evidence="3">
    <location>
        <begin position="84"/>
        <end position="116"/>
    </location>
</feature>
<dbReference type="Pfam" id="PF12796">
    <property type="entry name" value="Ank_2"/>
    <property type="match status" value="3"/>
</dbReference>
<protein>
    <submittedName>
        <fullName evidence="4">Ankyrin repeat protein</fullName>
    </submittedName>
</protein>
<evidence type="ECO:0000256" key="1">
    <source>
        <dbReference type="ARBA" id="ARBA00022737"/>
    </source>
</evidence>
<dbReference type="PROSITE" id="PS50297">
    <property type="entry name" value="ANK_REP_REGION"/>
    <property type="match status" value="6"/>
</dbReference>
<organism evidence="4 5">
    <name type="scientific">Penicillium brasilianum</name>
    <dbReference type="NCBI Taxonomy" id="104259"/>
    <lineage>
        <taxon>Eukaryota</taxon>
        <taxon>Fungi</taxon>
        <taxon>Dikarya</taxon>
        <taxon>Ascomycota</taxon>
        <taxon>Pezizomycotina</taxon>
        <taxon>Eurotiomycetes</taxon>
        <taxon>Eurotiomycetidae</taxon>
        <taxon>Eurotiales</taxon>
        <taxon>Aspergillaceae</taxon>
        <taxon>Penicillium</taxon>
    </lineage>
</organism>
<keyword evidence="2 3" id="KW-0040">ANK repeat</keyword>
<dbReference type="PROSITE" id="PS50088">
    <property type="entry name" value="ANK_REPEAT"/>
    <property type="match status" value="6"/>
</dbReference>
<feature type="repeat" description="ANK" evidence="3">
    <location>
        <begin position="249"/>
        <end position="281"/>
    </location>
</feature>
<dbReference type="PANTHER" id="PTHR24189:SF50">
    <property type="entry name" value="ANKYRIN REPEAT AND SOCS BOX PROTEIN 2"/>
    <property type="match status" value="1"/>
</dbReference>
<evidence type="ECO:0000256" key="2">
    <source>
        <dbReference type="ARBA" id="ARBA00023043"/>
    </source>
</evidence>
<dbReference type="InterPro" id="IPR036770">
    <property type="entry name" value="Ankyrin_rpt-contain_sf"/>
</dbReference>
<dbReference type="Gene3D" id="1.25.40.20">
    <property type="entry name" value="Ankyrin repeat-containing domain"/>
    <property type="match status" value="4"/>
</dbReference>
<name>A0A1S9RAW4_PENBI</name>
<evidence type="ECO:0000313" key="4">
    <source>
        <dbReference type="EMBL" id="OOQ82535.1"/>
    </source>
</evidence>
<dbReference type="EMBL" id="LJBN01000216">
    <property type="protein sequence ID" value="OOQ82535.1"/>
    <property type="molecule type" value="Genomic_DNA"/>
</dbReference>
<feature type="repeat" description="ANK" evidence="3">
    <location>
        <begin position="117"/>
        <end position="149"/>
    </location>
</feature>
<proteinExistence type="predicted"/>
<feature type="repeat" description="ANK" evidence="3">
    <location>
        <begin position="183"/>
        <end position="215"/>
    </location>
</feature>
<dbReference type="Pfam" id="PF00023">
    <property type="entry name" value="Ank"/>
    <property type="match status" value="1"/>
</dbReference>
<dbReference type="Proteomes" id="UP000190744">
    <property type="component" value="Unassembled WGS sequence"/>
</dbReference>
<evidence type="ECO:0000313" key="5">
    <source>
        <dbReference type="Proteomes" id="UP000190744"/>
    </source>
</evidence>
<gene>
    <name evidence="4" type="ORF">PEBR_40051</name>
</gene>
<dbReference type="SMART" id="SM00248">
    <property type="entry name" value="ANK"/>
    <property type="match status" value="8"/>
</dbReference>
<dbReference type="PANTHER" id="PTHR24189">
    <property type="entry name" value="MYOTROPHIN"/>
    <property type="match status" value="1"/>
</dbReference>
<dbReference type="InterPro" id="IPR002110">
    <property type="entry name" value="Ankyrin_rpt"/>
</dbReference>
<reference evidence="5" key="1">
    <citation type="submission" date="2015-09" db="EMBL/GenBank/DDBJ databases">
        <authorList>
            <person name="Fill T.P."/>
            <person name="Baretta J.F."/>
            <person name="de Almeida L.G."/>
            <person name="Rocha M."/>
            <person name="de Souza D.H."/>
            <person name="Malavazi I."/>
            <person name="Cerdeira L.T."/>
            <person name="Hong H."/>
            <person name="Samborskyy M."/>
            <person name="de Vasconcelos A.T."/>
            <person name="Leadlay P."/>
            <person name="Rodrigues-Filho E."/>
        </authorList>
    </citation>
    <scope>NUCLEOTIDE SEQUENCE [LARGE SCALE GENOMIC DNA]</scope>
    <source>
        <strain evidence="5">LaBioMMi 136</strain>
    </source>
</reference>
<dbReference type="InterPro" id="IPR050745">
    <property type="entry name" value="Multifunctional_regulatory"/>
</dbReference>
<sequence>MAVHRHRQLQLELILMVADYLRPLDLLNLVQGIPQIASLLSSRHMRAQDDNGFTIFHLIVEQGLKSLIERLDKWIPRGFIPDNEGWTPLHQAVRKANYRMVKALIDAGSDLSARGYNGKTSLHLACGGNAVEIVRLLLDHGANPSAKDYDERTPLHDAYSHDISVRQMLITAGADLDPRQVPRGLTPLYYEPMIARESVIRILLEAGADLSIQDMSGDTILHRATIHNFANVVRLLLEFGVDITVRNVHGYTPVLVAAIGGSDECLRLLLKAGADLSVMDNHGRSALHIAARAGRESTVRLLVKQGMDIAARDSRRGWTPMCWAVNYEQKGVIQVLEDTQTNRFAKFARRVRIKF</sequence>
<feature type="repeat" description="ANK" evidence="3">
    <location>
        <begin position="282"/>
        <end position="314"/>
    </location>
</feature>